<dbReference type="RefSeq" id="WP_004621830.1">
    <property type="nucleotide sequence ID" value="NZ_ACXX02000016.1"/>
</dbReference>
<reference evidence="1" key="2">
    <citation type="submission" date="2011-01" db="EMBL/GenBank/DDBJ databases">
        <title>The Non-contiguous Finished genome of Clostridium papyrosolvens.</title>
        <authorList>
            <person name="Lucas S."/>
            <person name="Copeland A."/>
            <person name="Lapidus A."/>
            <person name="Cheng J.-F."/>
            <person name="Goodwin L."/>
            <person name="Pitluck S."/>
            <person name="Misra M."/>
            <person name="Chertkov O."/>
            <person name="Detter J.C."/>
            <person name="Han C."/>
            <person name="Tapia R."/>
            <person name="Land M."/>
            <person name="Hauser L."/>
            <person name="Kyrpides N."/>
            <person name="Ivanova N."/>
            <person name="Pagani I."/>
            <person name="Mouttaki H."/>
            <person name="He Z."/>
            <person name="Zhou J."/>
            <person name="Hemme C.L."/>
            <person name="Woyke T."/>
        </authorList>
    </citation>
    <scope>NUCLEOTIDE SEQUENCE [LARGE SCALE GENOMIC DNA]</scope>
    <source>
        <strain evidence="1">DSM 2782</strain>
    </source>
</reference>
<comment type="caution">
    <text evidence="1">The sequence shown here is derived from an EMBL/GenBank/DDBJ whole genome shotgun (WGS) entry which is preliminary data.</text>
</comment>
<evidence type="ECO:0000313" key="1">
    <source>
        <dbReference type="EMBL" id="EGD46150.1"/>
    </source>
</evidence>
<dbReference type="Proteomes" id="UP000003860">
    <property type="component" value="Unassembled WGS sequence"/>
</dbReference>
<sequence length="86" mass="9536">MMVGCEVLQDERFVSLKIGIDIYKVMAGKRSPYGPQKLKKVYKKMTGVEGGSYVNHMISGGYLYIVPGTGQGIEEDCRIMSSVLKQ</sequence>
<protein>
    <submittedName>
        <fullName evidence="1">Uncharacterized protein</fullName>
    </submittedName>
</protein>
<dbReference type="AlphaFoldDB" id="F1THE7"/>
<name>F1THE7_9FIRM</name>
<gene>
    <name evidence="1" type="ORF">Cpap_0444</name>
</gene>
<keyword evidence="2" id="KW-1185">Reference proteome</keyword>
<accession>F1THE7</accession>
<organism evidence="1 2">
    <name type="scientific">Ruminiclostridium papyrosolvens DSM 2782</name>
    <dbReference type="NCBI Taxonomy" id="588581"/>
    <lineage>
        <taxon>Bacteria</taxon>
        <taxon>Bacillati</taxon>
        <taxon>Bacillota</taxon>
        <taxon>Clostridia</taxon>
        <taxon>Eubacteriales</taxon>
        <taxon>Oscillospiraceae</taxon>
        <taxon>Ruminiclostridium</taxon>
    </lineage>
</organism>
<reference evidence="1" key="1">
    <citation type="submission" date="2009-07" db="EMBL/GenBank/DDBJ databases">
        <authorList>
            <consortium name="US DOE Joint Genome Institute (JGI-PGF)"/>
            <person name="Lucas S."/>
            <person name="Copeland A."/>
            <person name="Lapidus A."/>
            <person name="Glavina del Rio T."/>
            <person name="Tice H."/>
            <person name="Bruce D."/>
            <person name="Goodwin L."/>
            <person name="Pitluck S."/>
            <person name="Larimer F."/>
            <person name="Land M.L."/>
            <person name="Mouttaki H."/>
            <person name="He Z."/>
            <person name="Zhou J."/>
            <person name="Hemme C.L."/>
        </authorList>
    </citation>
    <scope>NUCLEOTIDE SEQUENCE [LARGE SCALE GENOMIC DNA]</scope>
    <source>
        <strain evidence="1">DSM 2782</strain>
    </source>
</reference>
<dbReference type="STRING" id="588581.Cpap_0444"/>
<dbReference type="EMBL" id="ACXX02000016">
    <property type="protein sequence ID" value="EGD46150.1"/>
    <property type="molecule type" value="Genomic_DNA"/>
</dbReference>
<evidence type="ECO:0000313" key="2">
    <source>
        <dbReference type="Proteomes" id="UP000003860"/>
    </source>
</evidence>
<proteinExistence type="predicted"/>